<dbReference type="Proteomes" id="UP000054144">
    <property type="component" value="Unassembled WGS sequence"/>
</dbReference>
<protein>
    <recommendedName>
        <fullName evidence="3">SnoaL-like domain-containing protein</fullName>
    </recommendedName>
</protein>
<evidence type="ECO:0008006" key="3">
    <source>
        <dbReference type="Google" id="ProtNLM"/>
    </source>
</evidence>
<proteinExistence type="predicted"/>
<sequence>MSSDAAAKWIHTYNDLMNKKDMEKLLEFGILENTVISFVNDEQHGKAAIIARWQENSQHFVSHTTEITHIDVVEKTAYAHGIGKAVLKVDPTNEIIGKSLAVFEFTDDKFELGVSKLVRLSIFTDTFDVFSKILAAKLKA</sequence>
<dbReference type="AlphaFoldDB" id="A0A0D7AD52"/>
<evidence type="ECO:0000313" key="1">
    <source>
        <dbReference type="EMBL" id="KIY48932.1"/>
    </source>
</evidence>
<accession>A0A0D7AD52</accession>
<dbReference type="EMBL" id="KN881789">
    <property type="protein sequence ID" value="KIY48932.1"/>
    <property type="molecule type" value="Genomic_DNA"/>
</dbReference>
<dbReference type="InterPro" id="IPR032710">
    <property type="entry name" value="NTF2-like_dom_sf"/>
</dbReference>
<dbReference type="SUPFAM" id="SSF54427">
    <property type="entry name" value="NTF2-like"/>
    <property type="match status" value="1"/>
</dbReference>
<gene>
    <name evidence="1" type="ORF">FISHEDRAFT_73147</name>
</gene>
<organism evidence="1 2">
    <name type="scientific">Fistulina hepatica ATCC 64428</name>
    <dbReference type="NCBI Taxonomy" id="1128425"/>
    <lineage>
        <taxon>Eukaryota</taxon>
        <taxon>Fungi</taxon>
        <taxon>Dikarya</taxon>
        <taxon>Basidiomycota</taxon>
        <taxon>Agaricomycotina</taxon>
        <taxon>Agaricomycetes</taxon>
        <taxon>Agaricomycetidae</taxon>
        <taxon>Agaricales</taxon>
        <taxon>Fistulinaceae</taxon>
        <taxon>Fistulina</taxon>
    </lineage>
</organism>
<name>A0A0D7AD52_9AGAR</name>
<reference evidence="1 2" key="1">
    <citation type="journal article" date="2015" name="Fungal Genet. Biol.">
        <title>Evolution of novel wood decay mechanisms in Agaricales revealed by the genome sequences of Fistulina hepatica and Cylindrobasidium torrendii.</title>
        <authorList>
            <person name="Floudas D."/>
            <person name="Held B.W."/>
            <person name="Riley R."/>
            <person name="Nagy L.G."/>
            <person name="Koehler G."/>
            <person name="Ransdell A.S."/>
            <person name="Younus H."/>
            <person name="Chow J."/>
            <person name="Chiniquy J."/>
            <person name="Lipzen A."/>
            <person name="Tritt A."/>
            <person name="Sun H."/>
            <person name="Haridas S."/>
            <person name="LaButti K."/>
            <person name="Ohm R.A."/>
            <person name="Kues U."/>
            <person name="Blanchette R.A."/>
            <person name="Grigoriev I.V."/>
            <person name="Minto R.E."/>
            <person name="Hibbett D.S."/>
        </authorList>
    </citation>
    <scope>NUCLEOTIDE SEQUENCE [LARGE SCALE GENOMIC DNA]</scope>
    <source>
        <strain evidence="1 2">ATCC 64428</strain>
    </source>
</reference>
<evidence type="ECO:0000313" key="2">
    <source>
        <dbReference type="Proteomes" id="UP000054144"/>
    </source>
</evidence>
<dbReference type="Gene3D" id="3.10.450.50">
    <property type="match status" value="1"/>
</dbReference>
<keyword evidence="2" id="KW-1185">Reference proteome</keyword>